<reference evidence="2 3" key="1">
    <citation type="submission" date="2018-02" db="EMBL/GenBank/DDBJ databases">
        <title>Draft genome of wild Prunus yedoensis var. nudiflora.</title>
        <authorList>
            <person name="Baek S."/>
            <person name="Kim J.-H."/>
            <person name="Choi K."/>
            <person name="Kim G.-B."/>
            <person name="Cho A."/>
            <person name="Jang H."/>
            <person name="Shin C.-H."/>
            <person name="Yu H.-J."/>
            <person name="Mun J.-H."/>
        </authorList>
    </citation>
    <scope>NUCLEOTIDE SEQUENCE [LARGE SCALE GENOMIC DNA]</scope>
    <source>
        <strain evidence="3">cv. Jeju island</strain>
        <tissue evidence="2">Leaf</tissue>
    </source>
</reference>
<dbReference type="GO" id="GO:0005524">
    <property type="term" value="F:ATP binding"/>
    <property type="evidence" value="ECO:0007669"/>
    <property type="project" value="InterPro"/>
</dbReference>
<gene>
    <name evidence="2" type="ORF">Pyn_29067</name>
</gene>
<evidence type="ECO:0000313" key="2">
    <source>
        <dbReference type="EMBL" id="PQP96261.1"/>
    </source>
</evidence>
<proteinExistence type="predicted"/>
<dbReference type="SUPFAM" id="SSF48592">
    <property type="entry name" value="GroEL equatorial domain-like"/>
    <property type="match status" value="1"/>
</dbReference>
<dbReference type="CDD" id="cd22160">
    <property type="entry name" value="F-box_AtFBL13-like"/>
    <property type="match status" value="1"/>
</dbReference>
<sequence>MKKKGPASQFSQSKSFLLLKEASSARNHYRRRRCMPKRKKKSLGKKVENKGECILVDRISELPDEILFSIVSLLPLKEAAATSVLSKRWQYVWTSTTTLNFDAKFEVHGNLWRFFQMKPELKDLETRRYVDWVNTVVEQHRGPAIERFRVCSSINSRFTSSIDKWIHYAMSKRVQILELVFRFDFVTPYTELYQFPHKLLGIKNDSTSKLKHKHSDIPSLHSCGYNVGFKFLKVLHFQYVDVTGEVLEYFLSNCQVLERLTVNSAMNLVKLRVVGPSIALKYLDIQWCAVLESIEILDATNLVSFIYQGGAINLLLSNVPLLVEVSISEDLVASFYREGHYYFKSIELPFSQLSSCLSQLAVLMLDIEGAMYNENHVFPVLANLKHLELKVTANNRGALCHLNSFMKASPCLRRLVLKLGFSSLKGAGKKERVGKCPHPNLKNVWASFSFVWAICKDSRIVPGAATTEIELDQYAIAKFAESFEMVPKTLAKNAGLNAMEIISSLYAEHASGNTKVGLDLEEGRCKDVSTLNIWDLHITKFFALKYAADAACTVLRVDQIIMGKLAGGPSKRDQPAGMDED</sequence>
<dbReference type="SUPFAM" id="SSF81383">
    <property type="entry name" value="F-box domain"/>
    <property type="match status" value="1"/>
</dbReference>
<dbReference type="InterPro" id="IPR053772">
    <property type="entry name" value="At1g61320/At1g61330-like"/>
</dbReference>
<evidence type="ECO:0000313" key="3">
    <source>
        <dbReference type="Proteomes" id="UP000250321"/>
    </source>
</evidence>
<dbReference type="Pfam" id="PF00646">
    <property type="entry name" value="F-box"/>
    <property type="match status" value="1"/>
</dbReference>
<protein>
    <submittedName>
        <fullName evidence="2">F-box/FBD/LRR-repeat protein</fullName>
    </submittedName>
</protein>
<dbReference type="Gene3D" id="1.20.1280.50">
    <property type="match status" value="1"/>
</dbReference>
<dbReference type="PANTHER" id="PTHR34145:SF68">
    <property type="entry name" value="FBD DOMAIN-CONTAINING PROTEIN"/>
    <property type="match status" value="1"/>
</dbReference>
<dbReference type="AlphaFoldDB" id="A0A314XQ57"/>
<dbReference type="SUPFAM" id="SSF52058">
    <property type="entry name" value="L domain-like"/>
    <property type="match status" value="1"/>
</dbReference>
<dbReference type="InterPro" id="IPR055357">
    <property type="entry name" value="LRR_At1g61320_AtMIF1"/>
</dbReference>
<accession>A0A314XQ57</accession>
<keyword evidence="3" id="KW-1185">Reference proteome</keyword>
<dbReference type="Gene3D" id="3.80.10.10">
    <property type="entry name" value="Ribonuclease Inhibitor"/>
    <property type="match status" value="1"/>
</dbReference>
<dbReference type="EMBL" id="PJQY01002126">
    <property type="protein sequence ID" value="PQP96261.1"/>
    <property type="molecule type" value="Genomic_DNA"/>
</dbReference>
<comment type="caution">
    <text evidence="2">The sequence shown here is derived from an EMBL/GenBank/DDBJ whole genome shotgun (WGS) entry which is preliminary data.</text>
</comment>
<dbReference type="SMART" id="SM00256">
    <property type="entry name" value="FBOX"/>
    <property type="match status" value="1"/>
</dbReference>
<dbReference type="InterPro" id="IPR032675">
    <property type="entry name" value="LRR_dom_sf"/>
</dbReference>
<feature type="domain" description="F-box" evidence="1">
    <location>
        <begin position="56"/>
        <end position="108"/>
    </location>
</feature>
<dbReference type="STRING" id="2094558.A0A314XQ57"/>
<dbReference type="Proteomes" id="UP000250321">
    <property type="component" value="Unassembled WGS sequence"/>
</dbReference>
<dbReference type="Pfam" id="PF23622">
    <property type="entry name" value="LRR_At1g61320_AtMIF1"/>
    <property type="match status" value="1"/>
</dbReference>
<dbReference type="InterPro" id="IPR001810">
    <property type="entry name" value="F-box_dom"/>
</dbReference>
<organism evidence="2 3">
    <name type="scientific">Prunus yedoensis var. nudiflora</name>
    <dbReference type="NCBI Taxonomy" id="2094558"/>
    <lineage>
        <taxon>Eukaryota</taxon>
        <taxon>Viridiplantae</taxon>
        <taxon>Streptophyta</taxon>
        <taxon>Embryophyta</taxon>
        <taxon>Tracheophyta</taxon>
        <taxon>Spermatophyta</taxon>
        <taxon>Magnoliopsida</taxon>
        <taxon>eudicotyledons</taxon>
        <taxon>Gunneridae</taxon>
        <taxon>Pentapetalae</taxon>
        <taxon>rosids</taxon>
        <taxon>fabids</taxon>
        <taxon>Rosales</taxon>
        <taxon>Rosaceae</taxon>
        <taxon>Amygdaloideae</taxon>
        <taxon>Amygdaleae</taxon>
        <taxon>Prunus</taxon>
    </lineage>
</organism>
<dbReference type="OrthoDB" id="1163421at2759"/>
<dbReference type="InterPro" id="IPR002423">
    <property type="entry name" value="Cpn60/GroEL/TCP-1"/>
</dbReference>
<dbReference type="InterPro" id="IPR053781">
    <property type="entry name" value="F-box_AtFBL13-like"/>
</dbReference>
<dbReference type="Gene3D" id="1.10.560.10">
    <property type="entry name" value="GroEL-like equatorial domain"/>
    <property type="match status" value="1"/>
</dbReference>
<dbReference type="PANTHER" id="PTHR34145">
    <property type="entry name" value="OS02G0105600 PROTEIN"/>
    <property type="match status" value="1"/>
</dbReference>
<dbReference type="PROSITE" id="PS50181">
    <property type="entry name" value="FBOX"/>
    <property type="match status" value="1"/>
</dbReference>
<evidence type="ECO:0000259" key="1">
    <source>
        <dbReference type="PROSITE" id="PS50181"/>
    </source>
</evidence>
<name>A0A314XQ57_PRUYE</name>
<dbReference type="InterPro" id="IPR027413">
    <property type="entry name" value="GROEL-like_equatorial_sf"/>
</dbReference>
<dbReference type="InterPro" id="IPR036047">
    <property type="entry name" value="F-box-like_dom_sf"/>
</dbReference>
<dbReference type="Pfam" id="PF00118">
    <property type="entry name" value="Cpn60_TCP1"/>
    <property type="match status" value="1"/>
</dbReference>